<accession>A0ABT1ZAI3</accession>
<dbReference type="EMBL" id="JANSKA010000007">
    <property type="protein sequence ID" value="MCR9037212.1"/>
    <property type="molecule type" value="Genomic_DNA"/>
</dbReference>
<dbReference type="Proteomes" id="UP001204320">
    <property type="component" value="Unassembled WGS sequence"/>
</dbReference>
<evidence type="ECO:0000313" key="1">
    <source>
        <dbReference type="EMBL" id="MCR9037212.1"/>
    </source>
</evidence>
<comment type="caution">
    <text evidence="1">The sequence shown here is derived from an EMBL/GenBank/DDBJ whole genome shotgun (WGS) entry which is preliminary data.</text>
</comment>
<gene>
    <name evidence="1" type="ORF">NVS32_09655</name>
</gene>
<protein>
    <submittedName>
        <fullName evidence="1">Uncharacterized protein</fullName>
    </submittedName>
</protein>
<dbReference type="RefSeq" id="WP_258499628.1">
    <property type="nucleotide sequence ID" value="NZ_JANSKA010000007.1"/>
</dbReference>
<proteinExistence type="predicted"/>
<name>A0ABT1ZAI3_9ACTN</name>
<keyword evidence="2" id="KW-1185">Reference proteome</keyword>
<organism evidence="1 2">
    <name type="scientific">Tractidigestivibacter montrealensis</name>
    <dbReference type="NCBI Taxonomy" id="2972466"/>
    <lineage>
        <taxon>Bacteria</taxon>
        <taxon>Bacillati</taxon>
        <taxon>Actinomycetota</taxon>
        <taxon>Coriobacteriia</taxon>
        <taxon>Coriobacteriales</taxon>
        <taxon>Atopobiaceae</taxon>
        <taxon>Tractidigestivibacter</taxon>
    </lineage>
</organism>
<reference evidence="1 2" key="1">
    <citation type="submission" date="2022-08" db="EMBL/GenBank/DDBJ databases">
        <title>Tractidigestivibacter montrealensis type strain KD21.</title>
        <authorList>
            <person name="Diop K."/>
            <person name="Richard C."/>
            <person name="Routy B."/>
        </authorList>
    </citation>
    <scope>NUCLEOTIDE SEQUENCE [LARGE SCALE GENOMIC DNA]</scope>
    <source>
        <strain evidence="1 2">KD21</strain>
    </source>
</reference>
<sequence>MPNIAAFTQADTYMGGPLRDADASENLLDQGKSLFSAACARLGLDTSAAKADDATCSSDAELLEKELLALVGAEDA</sequence>
<evidence type="ECO:0000313" key="2">
    <source>
        <dbReference type="Proteomes" id="UP001204320"/>
    </source>
</evidence>